<evidence type="ECO:0000259" key="9">
    <source>
        <dbReference type="Pfam" id="PF00465"/>
    </source>
</evidence>
<name>A0A2H5F1L7_9RHOB</name>
<dbReference type="GO" id="GO:0004022">
    <property type="term" value="F:alcohol dehydrogenase (NAD+) activity"/>
    <property type="evidence" value="ECO:0007669"/>
    <property type="project" value="UniProtKB-EC"/>
</dbReference>
<organism evidence="11 12">
    <name type="scientific">Paracoccus zhejiangensis</name>
    <dbReference type="NCBI Taxonomy" id="1077935"/>
    <lineage>
        <taxon>Bacteria</taxon>
        <taxon>Pseudomonadati</taxon>
        <taxon>Pseudomonadota</taxon>
        <taxon>Alphaproteobacteria</taxon>
        <taxon>Rhodobacterales</taxon>
        <taxon>Paracoccaceae</taxon>
        <taxon>Paracoccus</taxon>
    </lineage>
</organism>
<reference evidence="11 12" key="1">
    <citation type="journal article" date="2013" name="Antonie Van Leeuwenhoek">
        <title>Paracoccus zhejiangensis sp. nov., isolated from activated sludge in wastewater-treatment system.</title>
        <authorList>
            <person name="Wu Z.G."/>
            <person name="Zhang D.F."/>
            <person name="Liu Y.L."/>
            <person name="Wang F."/>
            <person name="Jiang X."/>
            <person name="Li C."/>
            <person name="Li S.P."/>
            <person name="Hong Q."/>
            <person name="Li W.J."/>
        </authorList>
    </citation>
    <scope>NUCLEOTIDE SEQUENCE [LARGE SCALE GENOMIC DNA]</scope>
    <source>
        <strain evidence="11 12">J6</strain>
    </source>
</reference>
<dbReference type="Pfam" id="PF00465">
    <property type="entry name" value="Fe-ADH"/>
    <property type="match status" value="1"/>
</dbReference>
<evidence type="ECO:0000259" key="10">
    <source>
        <dbReference type="Pfam" id="PF25137"/>
    </source>
</evidence>
<evidence type="ECO:0000256" key="4">
    <source>
        <dbReference type="ARBA" id="ARBA00023027"/>
    </source>
</evidence>
<comment type="similarity">
    <text evidence="2">Belongs to the iron-containing alcohol dehydrogenase family.</text>
</comment>
<accession>A0A2H5F1L7</accession>
<dbReference type="AlphaFoldDB" id="A0A2H5F1L7"/>
<evidence type="ECO:0000256" key="5">
    <source>
        <dbReference type="ARBA" id="ARBA00049164"/>
    </source>
</evidence>
<feature type="domain" description="Fe-containing alcohol dehydrogenase-like C-terminal" evidence="10">
    <location>
        <begin position="198"/>
        <end position="385"/>
    </location>
</feature>
<dbReference type="FunFam" id="1.20.1090.10:FF:000001">
    <property type="entry name" value="Aldehyde-alcohol dehydrogenase"/>
    <property type="match status" value="1"/>
</dbReference>
<sequence length="389" mass="40921">MSPSQSPRANWSYPTAIKFGAGRISELPDLCKGAGITRPLLVTDRALAGLPITAAALDSLEASGLGRAVFSEVDPNPNEGNMEAGLAVYRAGGHDGVICFGGGSALDLGKMIALMVDQPVSVWDLEDIGDWYTRANAATIAPIIAVPTTAGTGSEVGRAGVLTNSATHKKKIIFHPKLLPTVTICDPELTVGMPRAITAGTGMDAFAHCLEAYSSPFYHPMSQGIALEGMRLVLENLPRAYAVPDDIEARSQMMSAAAMGAVAFQKGLGAIHSLSHPVGAVYGTHHGTTNAVVMPMVLDFNRAAIEERIGRAADYLGISGGFDGFRARVMELRAELGIPGNLAEMGVEASRLDELTEMALEDPSCGGNPIEMTRENTRALFDAAMQDAR</sequence>
<evidence type="ECO:0000256" key="3">
    <source>
        <dbReference type="ARBA" id="ARBA00023002"/>
    </source>
</evidence>
<proteinExistence type="inferred from homology"/>
<evidence type="ECO:0000256" key="1">
    <source>
        <dbReference type="ARBA" id="ARBA00001962"/>
    </source>
</evidence>
<dbReference type="Proteomes" id="UP000234530">
    <property type="component" value="Chromosome"/>
</dbReference>
<dbReference type="SUPFAM" id="SSF56796">
    <property type="entry name" value="Dehydroquinate synthase-like"/>
    <property type="match status" value="1"/>
</dbReference>
<dbReference type="CDD" id="cd14861">
    <property type="entry name" value="Fe-ADH-like"/>
    <property type="match status" value="1"/>
</dbReference>
<gene>
    <name evidence="11" type="ORF">CX676_15755</name>
</gene>
<keyword evidence="4" id="KW-0520">NAD</keyword>
<dbReference type="InterPro" id="IPR018211">
    <property type="entry name" value="ADH_Fe_CS"/>
</dbReference>
<evidence type="ECO:0000256" key="8">
    <source>
        <dbReference type="ARBA" id="ARBA00076680"/>
    </source>
</evidence>
<keyword evidence="3" id="KW-0560">Oxidoreductase</keyword>
<keyword evidence="12" id="KW-1185">Reference proteome</keyword>
<dbReference type="PANTHER" id="PTHR11496">
    <property type="entry name" value="ALCOHOL DEHYDROGENASE"/>
    <property type="match status" value="1"/>
</dbReference>
<dbReference type="InterPro" id="IPR056798">
    <property type="entry name" value="ADH_Fe_C"/>
</dbReference>
<dbReference type="OrthoDB" id="9815791at2"/>
<dbReference type="PROSITE" id="PS00060">
    <property type="entry name" value="ADH_IRON_2"/>
    <property type="match status" value="1"/>
</dbReference>
<evidence type="ECO:0000313" key="12">
    <source>
        <dbReference type="Proteomes" id="UP000234530"/>
    </source>
</evidence>
<comment type="catalytic activity">
    <reaction evidence="6">
        <text>a primary alcohol + NAD(+) = an aldehyde + NADH + H(+)</text>
        <dbReference type="Rhea" id="RHEA:10736"/>
        <dbReference type="ChEBI" id="CHEBI:15378"/>
        <dbReference type="ChEBI" id="CHEBI:15734"/>
        <dbReference type="ChEBI" id="CHEBI:17478"/>
        <dbReference type="ChEBI" id="CHEBI:57540"/>
        <dbReference type="ChEBI" id="CHEBI:57945"/>
        <dbReference type="EC" id="1.1.1.1"/>
    </reaction>
</comment>
<dbReference type="Gene3D" id="3.40.50.1970">
    <property type="match status" value="1"/>
</dbReference>
<dbReference type="KEGG" id="pzh:CX676_15755"/>
<dbReference type="PROSITE" id="PS00913">
    <property type="entry name" value="ADH_IRON_1"/>
    <property type="match status" value="1"/>
</dbReference>
<dbReference type="Gene3D" id="1.20.1090.10">
    <property type="entry name" value="Dehydroquinate synthase-like - alpha domain"/>
    <property type="match status" value="1"/>
</dbReference>
<dbReference type="FunFam" id="3.40.50.1970:FF:000003">
    <property type="entry name" value="Alcohol dehydrogenase, iron-containing"/>
    <property type="match status" value="1"/>
</dbReference>
<comment type="catalytic activity">
    <reaction evidence="5">
        <text>a secondary alcohol + NAD(+) = a ketone + NADH + H(+)</text>
        <dbReference type="Rhea" id="RHEA:10740"/>
        <dbReference type="ChEBI" id="CHEBI:15378"/>
        <dbReference type="ChEBI" id="CHEBI:17087"/>
        <dbReference type="ChEBI" id="CHEBI:35681"/>
        <dbReference type="ChEBI" id="CHEBI:57540"/>
        <dbReference type="ChEBI" id="CHEBI:57945"/>
        <dbReference type="EC" id="1.1.1.1"/>
    </reaction>
</comment>
<dbReference type="InterPro" id="IPR001670">
    <property type="entry name" value="ADH_Fe/GldA"/>
</dbReference>
<dbReference type="PANTHER" id="PTHR11496:SF102">
    <property type="entry name" value="ALCOHOL DEHYDROGENASE 4"/>
    <property type="match status" value="1"/>
</dbReference>
<dbReference type="EMBL" id="CP025430">
    <property type="protein sequence ID" value="AUH65441.1"/>
    <property type="molecule type" value="Genomic_DNA"/>
</dbReference>
<evidence type="ECO:0000256" key="7">
    <source>
        <dbReference type="ARBA" id="ARBA00074848"/>
    </source>
</evidence>
<protein>
    <recommendedName>
        <fullName evidence="7">Alcohol dehydrogenase 2</fullName>
    </recommendedName>
    <alternativeName>
        <fullName evidence="8">Alcohol dehydrogenase II</fullName>
    </alternativeName>
</protein>
<evidence type="ECO:0000313" key="11">
    <source>
        <dbReference type="EMBL" id="AUH65441.1"/>
    </source>
</evidence>
<dbReference type="InterPro" id="IPR039697">
    <property type="entry name" value="Alcohol_dehydrogenase_Fe"/>
</dbReference>
<feature type="domain" description="Alcohol dehydrogenase iron-type/glycerol dehydrogenase GldA" evidence="9">
    <location>
        <begin position="14"/>
        <end position="187"/>
    </location>
</feature>
<evidence type="ECO:0000256" key="6">
    <source>
        <dbReference type="ARBA" id="ARBA00049243"/>
    </source>
</evidence>
<dbReference type="RefSeq" id="WP_101753464.1">
    <property type="nucleotide sequence ID" value="NZ_CP025430.1"/>
</dbReference>
<comment type="cofactor">
    <cofactor evidence="1">
        <name>Fe cation</name>
        <dbReference type="ChEBI" id="CHEBI:24875"/>
    </cofactor>
</comment>
<dbReference type="GO" id="GO:0046872">
    <property type="term" value="F:metal ion binding"/>
    <property type="evidence" value="ECO:0007669"/>
    <property type="project" value="InterPro"/>
</dbReference>
<evidence type="ECO:0000256" key="2">
    <source>
        <dbReference type="ARBA" id="ARBA00007358"/>
    </source>
</evidence>
<dbReference type="Pfam" id="PF25137">
    <property type="entry name" value="ADH_Fe_C"/>
    <property type="match status" value="1"/>
</dbReference>